<dbReference type="FunFam" id="2.10.110.10:FF:000002">
    <property type="entry name" value="LIM domain and actin-binding 1"/>
    <property type="match status" value="1"/>
</dbReference>
<dbReference type="Gene3D" id="2.10.110.10">
    <property type="entry name" value="Cysteine Rich Protein"/>
    <property type="match status" value="1"/>
</dbReference>
<feature type="compositionally biased region" description="Polar residues" evidence="5">
    <location>
        <begin position="440"/>
        <end position="449"/>
    </location>
</feature>
<dbReference type="SUPFAM" id="SSF57716">
    <property type="entry name" value="Glucocorticoid receptor-like (DNA-binding domain)"/>
    <property type="match status" value="2"/>
</dbReference>
<feature type="compositionally biased region" description="Acidic residues" evidence="5">
    <location>
        <begin position="663"/>
        <end position="678"/>
    </location>
</feature>
<protein>
    <submittedName>
        <fullName evidence="8">LIM domain and actin-binding protein 1 isoform X1</fullName>
    </submittedName>
</protein>
<feature type="compositionally biased region" description="Basic and acidic residues" evidence="5">
    <location>
        <begin position="602"/>
        <end position="616"/>
    </location>
</feature>
<evidence type="ECO:0000256" key="5">
    <source>
        <dbReference type="SAM" id="MobiDB-lite"/>
    </source>
</evidence>
<feature type="compositionally biased region" description="Basic and acidic residues" evidence="5">
    <location>
        <begin position="194"/>
        <end position="204"/>
    </location>
</feature>
<evidence type="ECO:0000256" key="3">
    <source>
        <dbReference type="ARBA" id="ARBA00023038"/>
    </source>
</evidence>
<keyword evidence="1 4" id="KW-0479">Metal-binding</keyword>
<feature type="compositionally biased region" description="Basic and acidic residues" evidence="5">
    <location>
        <begin position="148"/>
        <end position="172"/>
    </location>
</feature>
<organism evidence="7 8">
    <name type="scientific">Lates calcarifer</name>
    <name type="common">Barramundi</name>
    <name type="synonym">Holocentrus calcarifer</name>
    <dbReference type="NCBI Taxonomy" id="8187"/>
    <lineage>
        <taxon>Eukaryota</taxon>
        <taxon>Metazoa</taxon>
        <taxon>Chordata</taxon>
        <taxon>Craniata</taxon>
        <taxon>Vertebrata</taxon>
        <taxon>Euteleostomi</taxon>
        <taxon>Actinopterygii</taxon>
        <taxon>Neopterygii</taxon>
        <taxon>Teleostei</taxon>
        <taxon>Neoteleostei</taxon>
        <taxon>Acanthomorphata</taxon>
        <taxon>Carangaria</taxon>
        <taxon>Carangaria incertae sedis</taxon>
        <taxon>Centropomidae</taxon>
        <taxon>Lates</taxon>
    </lineage>
</organism>
<evidence type="ECO:0000256" key="1">
    <source>
        <dbReference type="ARBA" id="ARBA00022723"/>
    </source>
</evidence>
<dbReference type="GeneID" id="108898959"/>
<feature type="compositionally biased region" description="Basic and acidic residues" evidence="5">
    <location>
        <begin position="561"/>
        <end position="590"/>
    </location>
</feature>
<gene>
    <name evidence="8" type="primary">LOC108898959</name>
</gene>
<evidence type="ECO:0000256" key="4">
    <source>
        <dbReference type="PROSITE-ProRule" id="PRU00125"/>
    </source>
</evidence>
<feature type="compositionally biased region" description="Low complexity" evidence="5">
    <location>
        <begin position="415"/>
        <end position="424"/>
    </location>
</feature>
<evidence type="ECO:0000313" key="8">
    <source>
        <dbReference type="RefSeq" id="XP_018554640.1"/>
    </source>
</evidence>
<feature type="region of interest" description="Disordered" evidence="5">
    <location>
        <begin position="376"/>
        <end position="428"/>
    </location>
</feature>
<dbReference type="PANTHER" id="PTHR24206">
    <property type="entry name" value="OS06G0237300 PROTEIN"/>
    <property type="match status" value="1"/>
</dbReference>
<feature type="compositionally biased region" description="Basic and acidic residues" evidence="5">
    <location>
        <begin position="512"/>
        <end position="530"/>
    </location>
</feature>
<keyword evidence="3 4" id="KW-0440">LIM domain</keyword>
<dbReference type="KEGG" id="lcf:108898959"/>
<feature type="region of interest" description="Disordered" evidence="5">
    <location>
        <begin position="246"/>
        <end position="294"/>
    </location>
</feature>
<feature type="compositionally biased region" description="Polar residues" evidence="5">
    <location>
        <begin position="112"/>
        <end position="128"/>
    </location>
</feature>
<feature type="domain" description="LIM zinc-binding" evidence="6">
    <location>
        <begin position="301"/>
        <end position="361"/>
    </location>
</feature>
<dbReference type="AlphaFoldDB" id="A0AAJ7QF97"/>
<accession>A0AAJ7QF97</accession>
<feature type="compositionally biased region" description="Basic and acidic residues" evidence="5">
    <location>
        <begin position="75"/>
        <end position="84"/>
    </location>
</feature>
<dbReference type="PROSITE" id="PS00478">
    <property type="entry name" value="LIM_DOMAIN_1"/>
    <property type="match status" value="1"/>
</dbReference>
<proteinExistence type="predicted"/>
<evidence type="ECO:0000259" key="6">
    <source>
        <dbReference type="PROSITE" id="PS50023"/>
    </source>
</evidence>
<feature type="region of interest" description="Disordered" evidence="5">
    <location>
        <begin position="46"/>
        <end position="232"/>
    </location>
</feature>
<sequence>MDSGPFNRRSWATQSLRITAKELSLVSGRGKSNAIAERFSKYQRAAEESSAEKKKGSFESATPSLRSGNLNALKKRWEQAENHNRSKPPSVPLPSQSSIQRRPPALARPPSISENPLPSESPGPQTAQGGEPAADQAQLRPSAAPEAPKAEGQRGMDRDEVTHSERPEKLEEQVPTSPCASYEKLRVPLNNLKMKFEKGEDKVSKGGRTTLRSTSSDDMDQRSGLSVSDRVLETSSLREKMAKYQAAVSKQGTTRSGVAAEVPAPKTSAPAPQKHIPVPECNGESGEPPKTSRKFCPPERETCIACLKTVYPLERLVAHQHVYHKSCFRCVHCNTKLSLGNYASLHGNIYCKPHFSQLFKTKGNYDEGFGLRPHKELWEPRAEGEEGEEVVKPKEPEESAVATRPAESVSDKETTPTPTEETSPQVKVTDMTALLETRVQTQASSGEKQQPTERPAETRKLRIAWPPSAGESHSGMVALSPVTEGTPSGLSRPWRAKWPPEEESTSPFLSTERVELKSLRRSSSLKERSRPFTIAANPAPATSLGPRERRRPLKALQEWRASFEEKNPSSEKSAKENKPEQQQQEKKKQELPQIQSEEENLETPREQREEKDKQAQKENISSAAADKMVTEEGSQRSISPGISPSPSPPLQPKQNRSSQDVGFWEEDKEGSDAEEMSAEDIIKRNRYYDEEEDCDS</sequence>
<feature type="compositionally biased region" description="Basic and acidic residues" evidence="5">
    <location>
        <begin position="46"/>
        <end position="57"/>
    </location>
</feature>
<dbReference type="PROSITE" id="PS50023">
    <property type="entry name" value="LIM_DOMAIN_2"/>
    <property type="match status" value="1"/>
</dbReference>
<feature type="region of interest" description="Disordered" evidence="5">
    <location>
        <begin position="440"/>
        <end position="696"/>
    </location>
</feature>
<dbReference type="InterPro" id="IPR028740">
    <property type="entry name" value="EPLIN_Lim_dom"/>
</dbReference>
<dbReference type="InterPro" id="IPR001781">
    <property type="entry name" value="Znf_LIM"/>
</dbReference>
<dbReference type="CDD" id="cd09485">
    <property type="entry name" value="LIM_Eplin_alpha_beta"/>
    <property type="match status" value="1"/>
</dbReference>
<evidence type="ECO:0000256" key="2">
    <source>
        <dbReference type="ARBA" id="ARBA00022833"/>
    </source>
</evidence>
<feature type="compositionally biased region" description="Basic and acidic residues" evidence="5">
    <location>
        <begin position="376"/>
        <end position="397"/>
    </location>
</feature>
<feature type="compositionally biased region" description="Basic and acidic residues" evidence="5">
    <location>
        <begin position="450"/>
        <end position="460"/>
    </location>
</feature>
<keyword evidence="2 4" id="KW-0862">Zinc</keyword>
<dbReference type="RefSeq" id="XP_018554640.1">
    <property type="nucleotide sequence ID" value="XM_018699124.2"/>
</dbReference>
<evidence type="ECO:0000313" key="7">
    <source>
        <dbReference type="Proteomes" id="UP000694890"/>
    </source>
</evidence>
<dbReference type="Pfam" id="PF00412">
    <property type="entry name" value="LIM"/>
    <property type="match status" value="1"/>
</dbReference>
<dbReference type="Proteomes" id="UP000694890">
    <property type="component" value="Linkage group LG12"/>
</dbReference>
<dbReference type="SMART" id="SM00132">
    <property type="entry name" value="LIM"/>
    <property type="match status" value="1"/>
</dbReference>
<reference evidence="8" key="1">
    <citation type="submission" date="2025-08" db="UniProtKB">
        <authorList>
            <consortium name="RefSeq"/>
        </authorList>
    </citation>
    <scope>IDENTIFICATION</scope>
    <source>
        <tissue evidence="8">Brain</tissue>
    </source>
</reference>
<dbReference type="GO" id="GO:0046872">
    <property type="term" value="F:metal ion binding"/>
    <property type="evidence" value="ECO:0007669"/>
    <property type="project" value="UniProtKB-KW"/>
</dbReference>
<feature type="compositionally biased region" description="Polar residues" evidence="5">
    <location>
        <begin position="59"/>
        <end position="70"/>
    </location>
</feature>
<name>A0AAJ7QF97_LATCA</name>